<dbReference type="InterPro" id="IPR042094">
    <property type="entry name" value="T2SS_GspF_sf"/>
</dbReference>
<feature type="transmembrane region" description="Helical" evidence="6">
    <location>
        <begin position="106"/>
        <end position="129"/>
    </location>
</feature>
<keyword evidence="5 6" id="KW-0472">Membrane</keyword>
<proteinExistence type="predicted"/>
<name>A0ABS4GAU4_9FIRM</name>
<comment type="caution">
    <text evidence="8">The sequence shown here is derived from an EMBL/GenBank/DDBJ whole genome shotgun (WGS) entry which is preliminary data.</text>
</comment>
<keyword evidence="2" id="KW-1003">Cell membrane</keyword>
<evidence type="ECO:0000313" key="9">
    <source>
        <dbReference type="Proteomes" id="UP001519342"/>
    </source>
</evidence>
<protein>
    <submittedName>
        <fullName evidence="8">Tight adherence protein B</fullName>
    </submittedName>
</protein>
<dbReference type="Gene3D" id="1.20.81.30">
    <property type="entry name" value="Type II secretion system (T2SS), domain F"/>
    <property type="match status" value="1"/>
</dbReference>
<evidence type="ECO:0000256" key="3">
    <source>
        <dbReference type="ARBA" id="ARBA00022692"/>
    </source>
</evidence>
<dbReference type="Proteomes" id="UP001519342">
    <property type="component" value="Unassembled WGS sequence"/>
</dbReference>
<gene>
    <name evidence="8" type="ORF">J2Z76_000665</name>
</gene>
<dbReference type="Pfam" id="PF00482">
    <property type="entry name" value="T2SSF"/>
    <property type="match status" value="1"/>
</dbReference>
<reference evidence="8 9" key="1">
    <citation type="submission" date="2021-03" db="EMBL/GenBank/DDBJ databases">
        <title>Genomic Encyclopedia of Type Strains, Phase IV (KMG-IV): sequencing the most valuable type-strain genomes for metagenomic binning, comparative biology and taxonomic classification.</title>
        <authorList>
            <person name="Goeker M."/>
        </authorList>
    </citation>
    <scope>NUCLEOTIDE SEQUENCE [LARGE SCALE GENOMIC DNA]</scope>
    <source>
        <strain evidence="8 9">DSM 24004</strain>
    </source>
</reference>
<evidence type="ECO:0000256" key="2">
    <source>
        <dbReference type="ARBA" id="ARBA00022475"/>
    </source>
</evidence>
<dbReference type="PANTHER" id="PTHR35007:SF1">
    <property type="entry name" value="PILUS ASSEMBLY PROTEIN"/>
    <property type="match status" value="1"/>
</dbReference>
<feature type="transmembrane region" description="Helical" evidence="6">
    <location>
        <begin position="6"/>
        <end position="24"/>
    </location>
</feature>
<keyword evidence="4 6" id="KW-1133">Transmembrane helix</keyword>
<dbReference type="InterPro" id="IPR018076">
    <property type="entry name" value="T2SS_GspF_dom"/>
</dbReference>
<feature type="domain" description="Type II secretion system protein GspF" evidence="7">
    <location>
        <begin position="151"/>
        <end position="273"/>
    </location>
</feature>
<evidence type="ECO:0000256" key="5">
    <source>
        <dbReference type="ARBA" id="ARBA00023136"/>
    </source>
</evidence>
<keyword evidence="3 6" id="KW-0812">Transmembrane</keyword>
<feature type="transmembrane region" description="Helical" evidence="6">
    <location>
        <begin position="291"/>
        <end position="311"/>
    </location>
</feature>
<evidence type="ECO:0000313" key="8">
    <source>
        <dbReference type="EMBL" id="MBP1924808.1"/>
    </source>
</evidence>
<comment type="subcellular location">
    <subcellularLocation>
        <location evidence="1">Cell membrane</location>
        <topology evidence="1">Multi-pass membrane protein</topology>
    </subcellularLocation>
</comment>
<sequence length="315" mass="35549">MQIYLISLFSSIFIYLMINIVLSSPGKVKEKDRLVKYFKENTANDVQEQFIKERNEEEHKKKKNRIKIVNKEFSNYIASSGIKLTALEFIYFWVSSTILPMIIIDFMGVNIITTSAIGIIGFAIPPIIVTKSRKKRDELFNKQLGEALIIIGNSLKGGFTFLQGMESIAIDMQPPISKEFSKVLREIHYGVKQMDALNHMVERTKNKDLELLVSAVLISSQVGSNLSEILDTISATIRDRIRIKQEIRTFSAQGRVSGIIIGSLPIAIILIIMLINPIYFEGFFESDLGKIMIGISVVLETVGFVLINKIVNIKV</sequence>
<evidence type="ECO:0000259" key="7">
    <source>
        <dbReference type="Pfam" id="PF00482"/>
    </source>
</evidence>
<organism evidence="8 9">
    <name type="scientific">Sedimentibacter acidaminivorans</name>
    <dbReference type="NCBI Taxonomy" id="913099"/>
    <lineage>
        <taxon>Bacteria</taxon>
        <taxon>Bacillati</taxon>
        <taxon>Bacillota</taxon>
        <taxon>Tissierellia</taxon>
        <taxon>Sedimentibacter</taxon>
    </lineage>
</organism>
<evidence type="ECO:0000256" key="6">
    <source>
        <dbReference type="SAM" id="Phobius"/>
    </source>
</evidence>
<feature type="transmembrane region" description="Helical" evidence="6">
    <location>
        <begin position="256"/>
        <end position="279"/>
    </location>
</feature>
<dbReference type="EMBL" id="JAGGKS010000002">
    <property type="protein sequence ID" value="MBP1924808.1"/>
    <property type="molecule type" value="Genomic_DNA"/>
</dbReference>
<feature type="transmembrane region" description="Helical" evidence="6">
    <location>
        <begin position="73"/>
        <end position="94"/>
    </location>
</feature>
<evidence type="ECO:0000256" key="4">
    <source>
        <dbReference type="ARBA" id="ARBA00022989"/>
    </source>
</evidence>
<dbReference type="PANTHER" id="PTHR35007">
    <property type="entry name" value="INTEGRAL MEMBRANE PROTEIN-RELATED"/>
    <property type="match status" value="1"/>
</dbReference>
<keyword evidence="9" id="KW-1185">Reference proteome</keyword>
<dbReference type="RefSeq" id="WP_209510574.1">
    <property type="nucleotide sequence ID" value="NZ_JAGGKS010000002.1"/>
</dbReference>
<evidence type="ECO:0000256" key="1">
    <source>
        <dbReference type="ARBA" id="ARBA00004651"/>
    </source>
</evidence>
<accession>A0ABS4GAU4</accession>